<accession>A0A1I7S7K5</accession>
<feature type="compositionally biased region" description="Polar residues" evidence="1">
    <location>
        <begin position="131"/>
        <end position="151"/>
    </location>
</feature>
<feature type="transmembrane region" description="Helical" evidence="2">
    <location>
        <begin position="38"/>
        <end position="66"/>
    </location>
</feature>
<evidence type="ECO:0000313" key="3">
    <source>
        <dbReference type="Proteomes" id="UP000095284"/>
    </source>
</evidence>
<feature type="region of interest" description="Disordered" evidence="1">
    <location>
        <begin position="131"/>
        <end position="153"/>
    </location>
</feature>
<dbReference type="WBParaSite" id="BXY_0899600.1">
    <property type="protein sequence ID" value="BXY_0899600.1"/>
    <property type="gene ID" value="BXY_0899600"/>
</dbReference>
<name>A0A1I7S7K5_BURXY</name>
<evidence type="ECO:0000313" key="4">
    <source>
        <dbReference type="WBParaSite" id="BXY_0899600.1"/>
    </source>
</evidence>
<dbReference type="Pfam" id="PF09612">
    <property type="entry name" value="HtrL_YibB"/>
    <property type="match status" value="1"/>
</dbReference>
<proteinExistence type="predicted"/>
<dbReference type="InterPro" id="IPR011735">
    <property type="entry name" value="WlaTC/HtrL_glycosyltransf"/>
</dbReference>
<sequence>MRVAYSRAPDATRSSASSSSSTLTSFLSKSSERPYRTITVIILLLTVLLSLGVLLGLFDSFILAMFQPNFESDEFDEAEEKFENFSEIRFERVLEPNDIKFTDDLLHLGHLPFQRVIASAPVTGQFPISTTTDPISSQTPSQPEMITSTPKLSEKSTKIQRNFTFKATFTTKSSAKLENLPKPVWRKTPEELASELLATTDLEVINQAFEEIRSGEKQVWSAQNNTFPPIIVTALFDIGRGDWIQFTRPFDLYLESLNHLIRMPNPIVIFGDEKVAQYIKIYPEEIQRRIQMVTMRLKDLPFYGHRREIAEILQNEQENWDEKWPSRFRTHPEAWSADYNIVVNSKSYFMYKATLISKFKSNFFAWIDAGYSHGERDKIPRWTWRPKLPHGKITLIQVSPPTEKIEKYELSKVYRQTRDVISGGVLAGDTPTIKRFHVFFLKTFVELLDAGKVDDDQTTLLFTIKNYRSTFNILHGGWLDAFKVIPREPFQRQRKRFANRLL</sequence>
<feature type="region of interest" description="Disordered" evidence="1">
    <location>
        <begin position="1"/>
        <end position="22"/>
    </location>
</feature>
<keyword evidence="2" id="KW-1133">Transmembrane helix</keyword>
<evidence type="ECO:0000256" key="1">
    <source>
        <dbReference type="SAM" id="MobiDB-lite"/>
    </source>
</evidence>
<dbReference type="AlphaFoldDB" id="A0A1I7S7K5"/>
<evidence type="ECO:0000256" key="2">
    <source>
        <dbReference type="SAM" id="Phobius"/>
    </source>
</evidence>
<dbReference type="Proteomes" id="UP000095284">
    <property type="component" value="Unplaced"/>
</dbReference>
<dbReference type="eggNOG" id="ENOG502SMWQ">
    <property type="taxonomic scope" value="Eukaryota"/>
</dbReference>
<keyword evidence="2" id="KW-0472">Membrane</keyword>
<organism evidence="3 4">
    <name type="scientific">Bursaphelenchus xylophilus</name>
    <name type="common">Pinewood nematode worm</name>
    <name type="synonym">Aphelenchoides xylophilus</name>
    <dbReference type="NCBI Taxonomy" id="6326"/>
    <lineage>
        <taxon>Eukaryota</taxon>
        <taxon>Metazoa</taxon>
        <taxon>Ecdysozoa</taxon>
        <taxon>Nematoda</taxon>
        <taxon>Chromadorea</taxon>
        <taxon>Rhabditida</taxon>
        <taxon>Tylenchina</taxon>
        <taxon>Tylenchomorpha</taxon>
        <taxon>Aphelenchoidea</taxon>
        <taxon>Aphelenchoididae</taxon>
        <taxon>Bursaphelenchus</taxon>
    </lineage>
</organism>
<reference evidence="4" key="1">
    <citation type="submission" date="2016-11" db="UniProtKB">
        <authorList>
            <consortium name="WormBaseParasite"/>
        </authorList>
    </citation>
    <scope>IDENTIFICATION</scope>
</reference>
<protein>
    <submittedName>
        <fullName evidence="4">Uncharacterized protein</fullName>
    </submittedName>
</protein>
<keyword evidence="2" id="KW-0812">Transmembrane</keyword>